<evidence type="ECO:0000313" key="2">
    <source>
        <dbReference type="Proteomes" id="UP001380953"/>
    </source>
</evidence>
<organism evidence="1 2">
    <name type="scientific">Saccharibacillus sacchari</name>
    <dbReference type="NCBI Taxonomy" id="456493"/>
    <lineage>
        <taxon>Bacteria</taxon>
        <taxon>Bacillati</taxon>
        <taxon>Bacillota</taxon>
        <taxon>Bacilli</taxon>
        <taxon>Bacillales</taxon>
        <taxon>Paenibacillaceae</taxon>
        <taxon>Saccharibacillus</taxon>
    </lineage>
</organism>
<comment type="caution">
    <text evidence="1">The sequence shown here is derived from an EMBL/GenBank/DDBJ whole genome shotgun (WGS) entry which is preliminary data.</text>
</comment>
<sequence length="115" mass="13051">MLDDLLLLLLPFTLAQSLLQFFIVKKKAEIANPAQKWTYHLWTSLPFLLLIPIFPLLYHSEGREAWPTVMSLIALTFALNAVAERKYAPAKRQHVASAILSVLYMGTSAALYMIF</sequence>
<keyword evidence="2" id="KW-1185">Reference proteome</keyword>
<accession>A0ACC6PK08</accession>
<name>A0ACC6PK08_9BACL</name>
<gene>
    <name evidence="1" type="ORF">WKI47_25385</name>
</gene>
<evidence type="ECO:0000313" key="1">
    <source>
        <dbReference type="EMBL" id="MEJ8307256.1"/>
    </source>
</evidence>
<proteinExistence type="predicted"/>
<reference evidence="1" key="1">
    <citation type="submission" date="2024-03" db="EMBL/GenBank/DDBJ databases">
        <title>Whole genome sequecning of epiphytes from Marcgravia umbellata leaves.</title>
        <authorList>
            <person name="Kumar G."/>
            <person name="Savka M.A."/>
        </authorList>
    </citation>
    <scope>NUCLEOTIDE SEQUENCE</scope>
    <source>
        <strain evidence="1">RIT_BL5</strain>
    </source>
</reference>
<dbReference type="EMBL" id="JBBKAR010000063">
    <property type="protein sequence ID" value="MEJ8307256.1"/>
    <property type="molecule type" value="Genomic_DNA"/>
</dbReference>
<dbReference type="Proteomes" id="UP001380953">
    <property type="component" value="Unassembled WGS sequence"/>
</dbReference>
<protein>
    <submittedName>
        <fullName evidence="1">Uncharacterized protein</fullName>
    </submittedName>
</protein>